<dbReference type="InterPro" id="IPR022761">
    <property type="entry name" value="Fumarate_lyase_N"/>
</dbReference>
<dbReference type="UniPathway" id="UPA00075">
    <property type="reaction ID" value="UER00336"/>
</dbReference>
<evidence type="ECO:0000256" key="1">
    <source>
        <dbReference type="ARBA" id="ARBA00004706"/>
    </source>
</evidence>
<dbReference type="EC" id="4.3.2.2" evidence="4 12"/>
<dbReference type="Gene3D" id="1.10.275.10">
    <property type="entry name" value="Fumarase/aspartase (N-terminal domain)"/>
    <property type="match status" value="1"/>
</dbReference>
<dbReference type="InterPro" id="IPR004769">
    <property type="entry name" value="Pur_lyase"/>
</dbReference>
<protein>
    <recommendedName>
        <fullName evidence="5 12">Adenylosuccinate lyase</fullName>
        <shortName evidence="13">ASL</shortName>
        <ecNumber evidence="4 12">4.3.2.2</ecNumber>
    </recommendedName>
    <alternativeName>
        <fullName evidence="10 13">Adenylosuccinase</fullName>
    </alternativeName>
</protein>
<evidence type="ECO:0000256" key="10">
    <source>
        <dbReference type="ARBA" id="ARBA00030717"/>
    </source>
</evidence>
<proteinExistence type="inferred from homology"/>
<dbReference type="PANTHER" id="PTHR43411">
    <property type="entry name" value="ADENYLOSUCCINATE LYASE"/>
    <property type="match status" value="1"/>
</dbReference>
<dbReference type="FunFam" id="1.20.200.10:FF:000004">
    <property type="entry name" value="Adenylosuccinate lyase"/>
    <property type="match status" value="1"/>
</dbReference>
<organism evidence="16 17">
    <name type="scientific">Candidatus Lambdaproteobacteria bacterium RIFOXYD2_FULL_50_16</name>
    <dbReference type="NCBI Taxonomy" id="1817772"/>
    <lineage>
        <taxon>Bacteria</taxon>
        <taxon>Pseudomonadati</taxon>
        <taxon>Pseudomonadota</taxon>
        <taxon>Candidatus Lambdaproteobacteria</taxon>
    </lineage>
</organism>
<dbReference type="NCBIfam" id="TIGR00928">
    <property type="entry name" value="purB"/>
    <property type="match status" value="1"/>
</dbReference>
<dbReference type="PANTHER" id="PTHR43411:SF1">
    <property type="entry name" value="ADENYLOSUCCINATE LYASE"/>
    <property type="match status" value="1"/>
</dbReference>
<dbReference type="GO" id="GO:0004018">
    <property type="term" value="F:N6-(1,2-dicarboxyethyl)AMP AMP-lyase (fumarate-forming) activity"/>
    <property type="evidence" value="ECO:0007669"/>
    <property type="project" value="UniProtKB-UniRule"/>
</dbReference>
<evidence type="ECO:0000256" key="3">
    <source>
        <dbReference type="ARBA" id="ARBA00008273"/>
    </source>
</evidence>
<evidence type="ECO:0000259" key="15">
    <source>
        <dbReference type="Pfam" id="PF08328"/>
    </source>
</evidence>
<dbReference type="InterPro" id="IPR020557">
    <property type="entry name" value="Fumarate_lyase_CS"/>
</dbReference>
<evidence type="ECO:0000313" key="17">
    <source>
        <dbReference type="Proteomes" id="UP000178449"/>
    </source>
</evidence>
<evidence type="ECO:0000256" key="2">
    <source>
        <dbReference type="ARBA" id="ARBA00004734"/>
    </source>
</evidence>
<evidence type="ECO:0000256" key="9">
    <source>
        <dbReference type="ARBA" id="ARBA00025012"/>
    </source>
</evidence>
<comment type="pathway">
    <text evidence="2 13">Purine metabolism; AMP biosynthesis via de novo pathway; AMP from IMP: step 2/2.</text>
</comment>
<evidence type="ECO:0000256" key="7">
    <source>
        <dbReference type="ARBA" id="ARBA00023239"/>
    </source>
</evidence>
<dbReference type="GO" id="GO:0070626">
    <property type="term" value="F:(S)-2-(5-amino-1-(5-phospho-D-ribosyl)imidazole-4-carboxamido) succinate lyase (fumarate-forming) activity"/>
    <property type="evidence" value="ECO:0007669"/>
    <property type="project" value="RHEA"/>
</dbReference>
<keyword evidence="7 13" id="KW-0456">Lyase</keyword>
<comment type="caution">
    <text evidence="16">The sequence shown here is derived from an EMBL/GenBank/DDBJ whole genome shotgun (WGS) entry which is preliminary data.</text>
</comment>
<comment type="similarity">
    <text evidence="3 13">Belongs to the lyase 1 family. Adenylosuccinate lyase subfamily.</text>
</comment>
<dbReference type="AlphaFoldDB" id="A0A1F6GAE5"/>
<comment type="function">
    <text evidence="9">Catalyzes two reactions in de novo purine nucleotide biosynthesis. Catalyzes the breakdown of 5-aminoimidazole- (N-succinylocarboxamide) ribotide (SAICAR or 2-[5-amino-1-(5-phospho-beta-D-ribosyl)imidazole-4-carboxamido]succinate) to 5-aminoimidazole-4-carboxamide ribotide (AICAR or 5-amino-1-(5-phospho-beta-D-ribosyl)imidazole-4-carboxamide) and fumarate, and of adenylosuccinate (ADS or N(6)-(1,2-dicarboxyethyl)-AMP) to adenosine monophosphate (AMP) and fumarate.</text>
</comment>
<evidence type="ECO:0000256" key="13">
    <source>
        <dbReference type="RuleBase" id="RU361172"/>
    </source>
</evidence>
<evidence type="ECO:0000256" key="8">
    <source>
        <dbReference type="ARBA" id="ARBA00024477"/>
    </source>
</evidence>
<dbReference type="GO" id="GO:0006189">
    <property type="term" value="P:'de novo' IMP biosynthetic process"/>
    <property type="evidence" value="ECO:0007669"/>
    <property type="project" value="UniProtKB-UniPathway"/>
</dbReference>
<evidence type="ECO:0000259" key="14">
    <source>
        <dbReference type="Pfam" id="PF00206"/>
    </source>
</evidence>
<comment type="pathway">
    <text evidence="1 13">Purine metabolism; IMP biosynthesis via de novo pathway; 5-amino-1-(5-phospho-D-ribosyl)imidazole-4-carboxamide from 5-amino-1-(5-phospho-D-ribosyl)imidazole-4-carboxylate: step 2/2.</text>
</comment>
<feature type="domain" description="Fumarate lyase N-terminal" evidence="14">
    <location>
        <begin position="13"/>
        <end position="310"/>
    </location>
</feature>
<accession>A0A1F6GAE5</accession>
<dbReference type="InterPro" id="IPR013539">
    <property type="entry name" value="PurB_C"/>
</dbReference>
<evidence type="ECO:0000256" key="4">
    <source>
        <dbReference type="ARBA" id="ARBA00012339"/>
    </source>
</evidence>
<evidence type="ECO:0000256" key="6">
    <source>
        <dbReference type="ARBA" id="ARBA00022755"/>
    </source>
</evidence>
<comment type="catalytic activity">
    <reaction evidence="11">
        <text>N(6)-(1,2-dicarboxyethyl)-AMP = fumarate + AMP</text>
        <dbReference type="Rhea" id="RHEA:16853"/>
        <dbReference type="ChEBI" id="CHEBI:29806"/>
        <dbReference type="ChEBI" id="CHEBI:57567"/>
        <dbReference type="ChEBI" id="CHEBI:456215"/>
        <dbReference type="EC" id="4.3.2.2"/>
    </reaction>
    <physiologicalReaction direction="left-to-right" evidence="11">
        <dbReference type="Rhea" id="RHEA:16854"/>
    </physiologicalReaction>
</comment>
<comment type="catalytic activity">
    <reaction evidence="8">
        <text>(2S)-2-[5-amino-1-(5-phospho-beta-D-ribosyl)imidazole-4-carboxamido]succinate = 5-amino-1-(5-phospho-beta-D-ribosyl)imidazole-4-carboxamide + fumarate</text>
        <dbReference type="Rhea" id="RHEA:23920"/>
        <dbReference type="ChEBI" id="CHEBI:29806"/>
        <dbReference type="ChEBI" id="CHEBI:58443"/>
        <dbReference type="ChEBI" id="CHEBI:58475"/>
        <dbReference type="EC" id="4.3.2.2"/>
    </reaction>
    <physiologicalReaction direction="left-to-right" evidence="8">
        <dbReference type="Rhea" id="RHEA:23921"/>
    </physiologicalReaction>
</comment>
<evidence type="ECO:0000256" key="11">
    <source>
        <dbReference type="ARBA" id="ARBA00049115"/>
    </source>
</evidence>
<dbReference type="STRING" id="1817772.A2527_12525"/>
<dbReference type="InterPro" id="IPR008948">
    <property type="entry name" value="L-Aspartase-like"/>
</dbReference>
<feature type="domain" description="Adenylosuccinate lyase PurB C-terminal" evidence="15">
    <location>
        <begin position="329"/>
        <end position="443"/>
    </location>
</feature>
<dbReference type="Pfam" id="PF08328">
    <property type="entry name" value="ASL_C"/>
    <property type="match status" value="1"/>
</dbReference>
<dbReference type="Proteomes" id="UP000178449">
    <property type="component" value="Unassembled WGS sequence"/>
</dbReference>
<dbReference type="UniPathway" id="UPA00074">
    <property type="reaction ID" value="UER00132"/>
</dbReference>
<dbReference type="Gene3D" id="1.10.40.30">
    <property type="entry name" value="Fumarase/aspartase (C-terminal domain)"/>
    <property type="match status" value="1"/>
</dbReference>
<dbReference type="InterPro" id="IPR024083">
    <property type="entry name" value="Fumarase/histidase_N"/>
</dbReference>
<keyword evidence="6 13" id="KW-0658">Purine biosynthesis</keyword>
<dbReference type="InterPro" id="IPR000362">
    <property type="entry name" value="Fumarate_lyase_fam"/>
</dbReference>
<sequence length="449" mass="50155">MSQELTALSPLDGRYQSKVTGLMPIFSEMGLIRLRLNVEIEWLIALSEEPGIGELSPLSEELKKNLRGLYQNLSLEQASRVKEIEKTTNHDVKAVEYLIGETLEALGQGALKPFVHFACTSEDINNLAYGLMIKEGITLVILPALESLLVTLEQKAKEYRAAPMMARTHGQPASPTTMGKELYNVTQRLDRQIKGLKTQEYLGKINGAVGNFNAHVVSYPNLDWRKFAEKFVTSLGLDYNPYTTQIEPHDYLAELFHNLIRANTILLDLCRDLWGYISNEAFVQVPVKGEVGSSTMPHKINPIDFENAEGNLGLANALLEHLAAKLPVSRWQRDLTDSTVLRNMGVALGYGLLAYQSAAKGLGKLKLNQALIQEQLAGAWLLLGEALQTVMRRYQVPDAYEKLKELTRGKTVGEAEMAQFIDSLDLPFEVKSQLKTLRPETYLGYAKDF</sequence>
<dbReference type="PRINTS" id="PR00149">
    <property type="entry name" value="FUMRATELYASE"/>
</dbReference>
<dbReference type="CDD" id="cd01598">
    <property type="entry name" value="PurB"/>
    <property type="match status" value="1"/>
</dbReference>
<dbReference type="NCBIfam" id="NF006764">
    <property type="entry name" value="PRK09285.1"/>
    <property type="match status" value="1"/>
</dbReference>
<dbReference type="Gene3D" id="1.20.200.10">
    <property type="entry name" value="Fumarase/aspartase (Central domain)"/>
    <property type="match status" value="1"/>
</dbReference>
<evidence type="ECO:0000256" key="12">
    <source>
        <dbReference type="NCBIfam" id="TIGR00928"/>
    </source>
</evidence>
<evidence type="ECO:0000256" key="5">
    <source>
        <dbReference type="ARBA" id="ARBA00017058"/>
    </source>
</evidence>
<evidence type="ECO:0000313" key="16">
    <source>
        <dbReference type="EMBL" id="OGG95049.1"/>
    </source>
</evidence>
<dbReference type="Pfam" id="PF00206">
    <property type="entry name" value="Lyase_1"/>
    <property type="match status" value="1"/>
</dbReference>
<dbReference type="InterPro" id="IPR047136">
    <property type="entry name" value="PurB_bact"/>
</dbReference>
<gene>
    <name evidence="16" type="ORF">A2527_12525</name>
</gene>
<dbReference type="GO" id="GO:0044208">
    <property type="term" value="P:'de novo' AMP biosynthetic process"/>
    <property type="evidence" value="ECO:0007669"/>
    <property type="project" value="UniProtKB-UniPathway"/>
</dbReference>
<dbReference type="PROSITE" id="PS00163">
    <property type="entry name" value="FUMARATE_LYASES"/>
    <property type="match status" value="1"/>
</dbReference>
<reference evidence="16 17" key="1">
    <citation type="journal article" date="2016" name="Nat. Commun.">
        <title>Thousands of microbial genomes shed light on interconnected biogeochemical processes in an aquifer system.</title>
        <authorList>
            <person name="Anantharaman K."/>
            <person name="Brown C.T."/>
            <person name="Hug L.A."/>
            <person name="Sharon I."/>
            <person name="Castelle C.J."/>
            <person name="Probst A.J."/>
            <person name="Thomas B.C."/>
            <person name="Singh A."/>
            <person name="Wilkins M.J."/>
            <person name="Karaoz U."/>
            <person name="Brodie E.L."/>
            <person name="Williams K.H."/>
            <person name="Hubbard S.S."/>
            <person name="Banfield J.F."/>
        </authorList>
    </citation>
    <scope>NUCLEOTIDE SEQUENCE [LARGE SCALE GENOMIC DNA]</scope>
</reference>
<dbReference type="SUPFAM" id="SSF48557">
    <property type="entry name" value="L-aspartase-like"/>
    <property type="match status" value="1"/>
</dbReference>
<name>A0A1F6GAE5_9PROT</name>
<dbReference type="EMBL" id="MFNE01000028">
    <property type="protein sequence ID" value="OGG95049.1"/>
    <property type="molecule type" value="Genomic_DNA"/>
</dbReference>